<keyword evidence="3" id="KW-1185">Reference proteome</keyword>
<evidence type="ECO:0000313" key="2">
    <source>
        <dbReference type="EnsemblPlants" id="ORUFI03G10770.1"/>
    </source>
</evidence>
<dbReference type="Proteomes" id="UP000008022">
    <property type="component" value="Unassembled WGS sequence"/>
</dbReference>
<evidence type="ECO:0000313" key="3">
    <source>
        <dbReference type="Proteomes" id="UP000008022"/>
    </source>
</evidence>
<feature type="signal peptide" evidence="1">
    <location>
        <begin position="1"/>
        <end position="27"/>
    </location>
</feature>
<dbReference type="EnsemblPlants" id="ORUFI03G10770.1">
    <property type="protein sequence ID" value="ORUFI03G10770.1"/>
    <property type="gene ID" value="ORUFI03G10770"/>
</dbReference>
<keyword evidence="1" id="KW-0732">Signal</keyword>
<protein>
    <submittedName>
        <fullName evidence="2">Uncharacterized protein</fullName>
    </submittedName>
</protein>
<dbReference type="HOGENOM" id="CLU_1542508_0_0_1"/>
<reference evidence="2" key="2">
    <citation type="submission" date="2015-06" db="UniProtKB">
        <authorList>
            <consortium name="EnsemblPlants"/>
        </authorList>
    </citation>
    <scope>IDENTIFICATION</scope>
</reference>
<organism evidence="2 3">
    <name type="scientific">Oryza rufipogon</name>
    <name type="common">Brownbeard rice</name>
    <name type="synonym">Asian wild rice</name>
    <dbReference type="NCBI Taxonomy" id="4529"/>
    <lineage>
        <taxon>Eukaryota</taxon>
        <taxon>Viridiplantae</taxon>
        <taxon>Streptophyta</taxon>
        <taxon>Embryophyta</taxon>
        <taxon>Tracheophyta</taxon>
        <taxon>Spermatophyta</taxon>
        <taxon>Magnoliopsida</taxon>
        <taxon>Liliopsida</taxon>
        <taxon>Poales</taxon>
        <taxon>Poaceae</taxon>
        <taxon>BOP clade</taxon>
        <taxon>Oryzoideae</taxon>
        <taxon>Oryzeae</taxon>
        <taxon>Oryzinae</taxon>
        <taxon>Oryza</taxon>
    </lineage>
</organism>
<dbReference type="Gramene" id="ORUFI03G10770.1">
    <property type="protein sequence ID" value="ORUFI03G10770.1"/>
    <property type="gene ID" value="ORUFI03G10770"/>
</dbReference>
<evidence type="ECO:0000256" key="1">
    <source>
        <dbReference type="SAM" id="SignalP"/>
    </source>
</evidence>
<name>A0A0E0NSF8_ORYRU</name>
<accession>A0A0E0NSF8</accession>
<feature type="chain" id="PRO_5002369274" evidence="1">
    <location>
        <begin position="28"/>
        <end position="201"/>
    </location>
</feature>
<reference evidence="3" key="1">
    <citation type="submission" date="2013-06" db="EMBL/GenBank/DDBJ databases">
        <authorList>
            <person name="Zhao Q."/>
        </authorList>
    </citation>
    <scope>NUCLEOTIDE SEQUENCE</scope>
    <source>
        <strain evidence="3">cv. W1943</strain>
    </source>
</reference>
<dbReference type="AlphaFoldDB" id="A0A0E0NSF8"/>
<proteinExistence type="predicted"/>
<sequence length="201" mass="21719">MATIRGKFGIIMVAMILVVRIIAFASASDNDELPALFNILQQKPRKAAQVGSDCFDECWRDCILGTPFTSLCDQLCYQKCLLLCASGPRQTSLCLPMVTVKLWNANHKSRSPSTSNSGLILSQANRIEVRVGYQDDNGVKASHICFVNLLPSVAPPLNEASIVRGEVKGLSNGVELGFGAVDKDVVDGFFLLVTEDVGGRV</sequence>